<sequence length="809" mass="90605">MEFDDSLSTSMGDFGEQTQDLEIPESLPMMAVRDVVVFNYMIIPLFVGRPGSIDAVNEGLNSNKLLMLVTQKDPTKDDPEEKDLYEVGMVSMIMRTLKLPDGRLKVLVQALSKARVRSYQQRKPFYRVEIDLIDEPETPEITVETEALMRTVREQTEKIMSLRGILSSDLMMIINNIEEPGRLADLVGSNLRLKISESQKILETIDPIERLRLVADLLHKELEVSTVQAKIQSDAKEEMSRSQREYFLREQIQALKRELGDEDSYSQEIEELSKQLRKKKMPKYAKKEARKQLRRLEMMHPDASEATIVRTYLDWFLDLPWKESSKDVLDLKVAAEVLDEDHYGLDRIKERILEYLAVRKLNADTKGPIICFVGPPGVGKTSLGQAIAKAMGRKFYRLSLGGMRDEAEIRGHRRTYIGALPGRILQGLKSVGTNNPVFMMDEIDKIGDDYRGDPSSALLEVLDPEQNNTFSDHYMNLPFDLSKVMFITTANRSDTIPGPLLDRMEVIQLSGYTLEEKMVIANKYLLPRQIKENGIKPTQIKIDNPTLEIIISRYTHEAGVRNLERALGKVCRKIARKVAEGGKGPYVISENTVEKYLGPPKFLPEKDLDTSGQPGLVIGLAWTEVGGELLHIETSVLPGKGKLLLTGQLGEVMKESAQAALSYCRSRNKELGVEPEYFDSVDIHIHVPAGAIPKDGPSAGITMTTALFSAISGKAVKRGIAMTGEVTLRGRVLPIGGLKDKALAALRAGIGKIIIPEENQKDLVEIPEELRKKITFHPVKHMDEVIELTLGKISGRKTPPKATAAKEDK</sequence>
<dbReference type="PIRSF" id="PIRSF001174">
    <property type="entry name" value="Lon_proteas"/>
    <property type="match status" value="1"/>
</dbReference>
<dbReference type="FunFam" id="3.40.50.300:FF:000382">
    <property type="entry name" value="Lon protease homolog 2, peroxisomal"/>
    <property type="match status" value="1"/>
</dbReference>
<dbReference type="SMART" id="SM00382">
    <property type="entry name" value="AAA"/>
    <property type="match status" value="1"/>
</dbReference>
<evidence type="ECO:0000256" key="1">
    <source>
        <dbReference type="ARBA" id="ARBA00004496"/>
    </source>
</evidence>
<evidence type="ECO:0000256" key="5">
    <source>
        <dbReference type="ARBA" id="ARBA00022801"/>
    </source>
</evidence>
<dbReference type="SUPFAM" id="SSF54211">
    <property type="entry name" value="Ribosomal protein S5 domain 2-like"/>
    <property type="match status" value="1"/>
</dbReference>
<feature type="active site" evidence="9 11">
    <location>
        <position position="741"/>
    </location>
</feature>
<evidence type="ECO:0000256" key="9">
    <source>
        <dbReference type="HAMAP-Rule" id="MF_01973"/>
    </source>
</evidence>
<evidence type="ECO:0000256" key="14">
    <source>
        <dbReference type="RuleBase" id="RU000591"/>
    </source>
</evidence>
<dbReference type="InterPro" id="IPR003111">
    <property type="entry name" value="Lon_prtase_N"/>
</dbReference>
<dbReference type="CDD" id="cd19500">
    <property type="entry name" value="RecA-like_Lon"/>
    <property type="match status" value="1"/>
</dbReference>
<dbReference type="Gene3D" id="3.30.230.10">
    <property type="match status" value="1"/>
</dbReference>
<comment type="similarity">
    <text evidence="9 10 13 14">Belongs to the peptidase S16 family.</text>
</comment>
<dbReference type="PANTHER" id="PTHR10046">
    <property type="entry name" value="ATP DEPENDENT LON PROTEASE FAMILY MEMBER"/>
    <property type="match status" value="1"/>
</dbReference>
<dbReference type="GO" id="GO:0005737">
    <property type="term" value="C:cytoplasm"/>
    <property type="evidence" value="ECO:0007669"/>
    <property type="project" value="UniProtKB-SubCell"/>
</dbReference>
<dbReference type="InterPro" id="IPR003593">
    <property type="entry name" value="AAA+_ATPase"/>
</dbReference>
<dbReference type="Pfam" id="PF02190">
    <property type="entry name" value="LON_substr_bdg"/>
    <property type="match status" value="1"/>
</dbReference>
<dbReference type="NCBIfam" id="TIGR00763">
    <property type="entry name" value="lon"/>
    <property type="match status" value="1"/>
</dbReference>
<dbReference type="InterPro" id="IPR046336">
    <property type="entry name" value="Lon_prtase_N_sf"/>
</dbReference>
<name>A0A7U3YKF5_DESPD</name>
<dbReference type="SUPFAM" id="SSF52540">
    <property type="entry name" value="P-loop containing nucleoside triphosphate hydrolases"/>
    <property type="match status" value="1"/>
</dbReference>
<protein>
    <recommendedName>
        <fullName evidence="9 10">Lon protease</fullName>
        <ecNumber evidence="9 10">3.4.21.53</ecNumber>
    </recommendedName>
    <alternativeName>
        <fullName evidence="9">ATP-dependent protease La</fullName>
    </alternativeName>
</protein>
<comment type="subunit">
    <text evidence="9 10">Homohexamer. Organized in a ring with a central cavity.</text>
</comment>
<feature type="domain" description="Lon N-terminal" evidence="16">
    <location>
        <begin position="27"/>
        <end position="222"/>
    </location>
</feature>
<accession>A0A7U3YKF5</accession>
<feature type="domain" description="Lon proteolytic" evidence="15">
    <location>
        <begin position="611"/>
        <end position="792"/>
    </location>
</feature>
<evidence type="ECO:0000313" key="18">
    <source>
        <dbReference type="Proteomes" id="UP000006365"/>
    </source>
</evidence>
<evidence type="ECO:0000256" key="7">
    <source>
        <dbReference type="ARBA" id="ARBA00022840"/>
    </source>
</evidence>
<gene>
    <name evidence="9" type="primary">lon</name>
    <name evidence="17" type="ordered locus">Despr_0857</name>
</gene>
<evidence type="ECO:0000256" key="6">
    <source>
        <dbReference type="ARBA" id="ARBA00022825"/>
    </source>
</evidence>
<dbReference type="InterPro" id="IPR003959">
    <property type="entry name" value="ATPase_AAA_core"/>
</dbReference>
<dbReference type="InterPro" id="IPR020568">
    <property type="entry name" value="Ribosomal_Su5_D2-typ_SF"/>
</dbReference>
<dbReference type="FunFam" id="1.20.5.5270:FF:000002">
    <property type="entry name" value="Lon protease homolog"/>
    <property type="match status" value="1"/>
</dbReference>
<evidence type="ECO:0000256" key="11">
    <source>
        <dbReference type="PIRSR" id="PIRSR001174-1"/>
    </source>
</evidence>
<dbReference type="GO" id="GO:0043565">
    <property type="term" value="F:sequence-specific DNA binding"/>
    <property type="evidence" value="ECO:0007669"/>
    <property type="project" value="UniProtKB-UniRule"/>
</dbReference>
<keyword evidence="6 9" id="KW-0720">Serine protease</keyword>
<dbReference type="PROSITE" id="PS51786">
    <property type="entry name" value="LON_PROTEOLYTIC"/>
    <property type="match status" value="1"/>
</dbReference>
<evidence type="ECO:0000259" key="16">
    <source>
        <dbReference type="PROSITE" id="PS51787"/>
    </source>
</evidence>
<dbReference type="GO" id="GO:0004252">
    <property type="term" value="F:serine-type endopeptidase activity"/>
    <property type="evidence" value="ECO:0007669"/>
    <property type="project" value="UniProtKB-UniRule"/>
</dbReference>
<evidence type="ECO:0000256" key="10">
    <source>
        <dbReference type="PIRNR" id="PIRNR001174"/>
    </source>
</evidence>
<dbReference type="InterPro" id="IPR027543">
    <property type="entry name" value="Lon_bac"/>
</dbReference>
<dbReference type="EC" id="3.4.21.53" evidence="9 10"/>
<keyword evidence="18" id="KW-1185">Reference proteome</keyword>
<dbReference type="Gene3D" id="1.20.58.1480">
    <property type="match status" value="1"/>
</dbReference>
<dbReference type="Gene3D" id="1.10.8.60">
    <property type="match status" value="1"/>
</dbReference>
<proteinExistence type="evidence at transcript level"/>
<dbReference type="GO" id="GO:0006515">
    <property type="term" value="P:protein quality control for misfolded or incompletely synthesized proteins"/>
    <property type="evidence" value="ECO:0007669"/>
    <property type="project" value="UniProtKB-UniRule"/>
</dbReference>
<dbReference type="Pfam" id="PF00004">
    <property type="entry name" value="AAA"/>
    <property type="match status" value="1"/>
</dbReference>
<comment type="catalytic activity">
    <reaction evidence="9 10 13">
        <text>Hydrolysis of proteins in presence of ATP.</text>
        <dbReference type="EC" id="3.4.21.53"/>
    </reaction>
</comment>
<evidence type="ECO:0000259" key="15">
    <source>
        <dbReference type="PROSITE" id="PS51786"/>
    </source>
</evidence>
<evidence type="ECO:0000313" key="17">
    <source>
        <dbReference type="EMBL" id="ADW17031.1"/>
    </source>
</evidence>
<dbReference type="InterPro" id="IPR008268">
    <property type="entry name" value="Peptidase_S16_AS"/>
</dbReference>
<keyword evidence="8 9" id="KW-0346">Stress response</keyword>
<dbReference type="Pfam" id="PF22667">
    <property type="entry name" value="Lon_lid"/>
    <property type="match status" value="1"/>
</dbReference>
<evidence type="ECO:0000256" key="13">
    <source>
        <dbReference type="PROSITE-ProRule" id="PRU01122"/>
    </source>
</evidence>
<keyword evidence="7 9" id="KW-0067">ATP-binding</keyword>
<comment type="function">
    <text evidence="9">ATP-dependent serine protease that mediates the selective degradation of mutant and abnormal proteins as well as certain short-lived regulatory proteins. Required for cellular homeostasis and for survival from DNA damage and developmental changes induced by stress. Degrades polypeptides processively to yield small peptide fragments that are 5 to 10 amino acids long. Binds to DNA in a double-stranded, site-specific manner.</text>
</comment>
<evidence type="ECO:0000256" key="3">
    <source>
        <dbReference type="ARBA" id="ARBA00022670"/>
    </source>
</evidence>
<dbReference type="Gene3D" id="3.40.50.300">
    <property type="entry name" value="P-loop containing nucleotide triphosphate hydrolases"/>
    <property type="match status" value="1"/>
</dbReference>
<dbReference type="PROSITE" id="PS01046">
    <property type="entry name" value="LON_SER"/>
    <property type="match status" value="1"/>
</dbReference>
<dbReference type="KEGG" id="dpr:Despr_0857"/>
<evidence type="ECO:0000256" key="8">
    <source>
        <dbReference type="ARBA" id="ARBA00023016"/>
    </source>
</evidence>
<dbReference type="InterPro" id="IPR014721">
    <property type="entry name" value="Ribsml_uS5_D2-typ_fold_subgr"/>
</dbReference>
<dbReference type="GO" id="GO:0004176">
    <property type="term" value="F:ATP-dependent peptidase activity"/>
    <property type="evidence" value="ECO:0007669"/>
    <property type="project" value="UniProtKB-UniRule"/>
</dbReference>
<evidence type="ECO:0000256" key="12">
    <source>
        <dbReference type="PIRSR" id="PIRSR001174-2"/>
    </source>
</evidence>
<keyword evidence="5 9" id="KW-0378">Hydrolase</keyword>
<dbReference type="InterPro" id="IPR027065">
    <property type="entry name" value="Lon_Prtase"/>
</dbReference>
<dbReference type="EMBL" id="CP002364">
    <property type="protein sequence ID" value="ADW17031.1"/>
    <property type="molecule type" value="Genomic_DNA"/>
</dbReference>
<dbReference type="SUPFAM" id="SSF88697">
    <property type="entry name" value="PUA domain-like"/>
    <property type="match status" value="1"/>
</dbReference>
<dbReference type="AlphaFoldDB" id="A0A7U3YKF5"/>
<organism evidence="17 18">
    <name type="scientific">Desulfobulbus propionicus (strain ATCC 33891 / DSM 2032 / VKM B-1956 / 1pr3)</name>
    <dbReference type="NCBI Taxonomy" id="577650"/>
    <lineage>
        <taxon>Bacteria</taxon>
        <taxon>Pseudomonadati</taxon>
        <taxon>Thermodesulfobacteriota</taxon>
        <taxon>Desulfobulbia</taxon>
        <taxon>Desulfobulbales</taxon>
        <taxon>Desulfobulbaceae</taxon>
        <taxon>Desulfobulbus</taxon>
    </lineage>
</organism>
<dbReference type="SMART" id="SM00464">
    <property type="entry name" value="LON"/>
    <property type="match status" value="1"/>
</dbReference>
<keyword evidence="4 9" id="KW-0547">Nucleotide-binding</keyword>
<feature type="binding site" evidence="9 12">
    <location>
        <begin position="374"/>
        <end position="381"/>
    </location>
    <ligand>
        <name>ATP</name>
        <dbReference type="ChEBI" id="CHEBI:30616"/>
    </ligand>
</feature>
<dbReference type="Proteomes" id="UP000006365">
    <property type="component" value="Chromosome"/>
</dbReference>
<dbReference type="Pfam" id="PF05362">
    <property type="entry name" value="Lon_C"/>
    <property type="match status" value="1"/>
</dbReference>
<dbReference type="InterPro" id="IPR008269">
    <property type="entry name" value="Lon_proteolytic"/>
</dbReference>
<comment type="induction">
    <text evidence="9">By heat shock.</text>
</comment>
<evidence type="ECO:0000256" key="4">
    <source>
        <dbReference type="ARBA" id="ARBA00022741"/>
    </source>
</evidence>
<dbReference type="Gene3D" id="1.20.5.5270">
    <property type="match status" value="1"/>
</dbReference>
<dbReference type="GO" id="GO:0005524">
    <property type="term" value="F:ATP binding"/>
    <property type="evidence" value="ECO:0007669"/>
    <property type="project" value="UniProtKB-UniRule"/>
</dbReference>
<evidence type="ECO:0000256" key="2">
    <source>
        <dbReference type="ARBA" id="ARBA00022490"/>
    </source>
</evidence>
<dbReference type="InterPro" id="IPR054594">
    <property type="entry name" value="Lon_lid"/>
</dbReference>
<dbReference type="Gene3D" id="2.30.130.40">
    <property type="entry name" value="LON domain-like"/>
    <property type="match status" value="1"/>
</dbReference>
<dbReference type="InterPro" id="IPR027417">
    <property type="entry name" value="P-loop_NTPase"/>
</dbReference>
<feature type="active site" evidence="9 11">
    <location>
        <position position="698"/>
    </location>
</feature>
<keyword evidence="2 9" id="KW-0963">Cytoplasm</keyword>
<dbReference type="InterPro" id="IPR004815">
    <property type="entry name" value="Lon_bac/euk-typ"/>
</dbReference>
<dbReference type="HAMAP" id="MF_01973">
    <property type="entry name" value="lon_bact"/>
    <property type="match status" value="1"/>
</dbReference>
<dbReference type="GO" id="GO:0016887">
    <property type="term" value="F:ATP hydrolysis activity"/>
    <property type="evidence" value="ECO:0007669"/>
    <property type="project" value="UniProtKB-UniRule"/>
</dbReference>
<dbReference type="InterPro" id="IPR015947">
    <property type="entry name" value="PUA-like_sf"/>
</dbReference>
<dbReference type="PRINTS" id="PR00830">
    <property type="entry name" value="ENDOLAPTASE"/>
</dbReference>
<dbReference type="GO" id="GO:0034605">
    <property type="term" value="P:cellular response to heat"/>
    <property type="evidence" value="ECO:0007669"/>
    <property type="project" value="UniProtKB-UniRule"/>
</dbReference>
<keyword evidence="3 9" id="KW-0645">Protease</keyword>
<reference evidence="17 18" key="1">
    <citation type="journal article" date="2011" name="Stand. Genomic Sci.">
        <title>Complete genome sequence of Desulfobulbus propionicus type strain (1pr3).</title>
        <authorList>
            <person name="Pagani I."/>
            <person name="Lapidus A."/>
            <person name="Nolan M."/>
            <person name="Lucas S."/>
            <person name="Hammon N."/>
            <person name="Deshpande S."/>
            <person name="Cheng J.F."/>
            <person name="Chertkov O."/>
            <person name="Davenport K."/>
            <person name="Tapia R."/>
            <person name="Han C."/>
            <person name="Goodwin L."/>
            <person name="Pitluck S."/>
            <person name="Liolios K."/>
            <person name="Mavromatis K."/>
            <person name="Ivanova N."/>
            <person name="Mikhailova N."/>
            <person name="Pati A."/>
            <person name="Chen A."/>
            <person name="Palaniappan K."/>
            <person name="Land M."/>
            <person name="Hauser L."/>
            <person name="Chang Y.J."/>
            <person name="Jeffries C.D."/>
            <person name="Detter J.C."/>
            <person name="Brambilla E."/>
            <person name="Kannan K.P."/>
            <person name="Djao O.D."/>
            <person name="Rohde M."/>
            <person name="Pukall R."/>
            <person name="Spring S."/>
            <person name="Goker M."/>
            <person name="Sikorski J."/>
            <person name="Woyke T."/>
            <person name="Bristow J."/>
            <person name="Eisen J.A."/>
            <person name="Markowitz V."/>
            <person name="Hugenholtz P."/>
            <person name="Kyrpides N.C."/>
            <person name="Klenk H.P."/>
        </authorList>
    </citation>
    <scope>NUCLEOTIDE SEQUENCE [LARGE SCALE GENOMIC DNA]</scope>
    <source>
        <strain evidence="18">ATCC 33891 / DSM 2032 / 1pr3</strain>
    </source>
</reference>
<dbReference type="PROSITE" id="PS51787">
    <property type="entry name" value="LON_N"/>
    <property type="match status" value="1"/>
</dbReference>
<comment type="subcellular location">
    <subcellularLocation>
        <location evidence="1 9 10">Cytoplasm</location>
    </subcellularLocation>
</comment>